<organism evidence="13 14">
    <name type="scientific">Nocardia vulneris</name>
    <dbReference type="NCBI Taxonomy" id="1141657"/>
    <lineage>
        <taxon>Bacteria</taxon>
        <taxon>Bacillati</taxon>
        <taxon>Actinomycetota</taxon>
        <taxon>Actinomycetes</taxon>
        <taxon>Mycobacteriales</taxon>
        <taxon>Nocardiaceae</taxon>
        <taxon>Nocardia</taxon>
    </lineage>
</organism>
<dbReference type="Gene3D" id="3.30.559.10">
    <property type="entry name" value="Chloramphenicol acetyltransferase-like domain"/>
    <property type="match status" value="1"/>
</dbReference>
<comment type="pathway">
    <text evidence="1">Glycerolipid metabolism; triacylglycerol biosynthesis.</text>
</comment>
<accession>A0ABR4ZBW5</accession>
<dbReference type="EMBL" id="JNFP01000031">
    <property type="protein sequence ID" value="KIA62494.1"/>
    <property type="molecule type" value="Genomic_DNA"/>
</dbReference>
<name>A0ABR4ZBW5_9NOCA</name>
<evidence type="ECO:0000256" key="9">
    <source>
        <dbReference type="ARBA" id="ARBA00023315"/>
    </source>
</evidence>
<keyword evidence="8" id="KW-0443">Lipid metabolism</keyword>
<keyword evidence="6" id="KW-0808">Transferase</keyword>
<evidence type="ECO:0000256" key="2">
    <source>
        <dbReference type="ARBA" id="ARBA00005189"/>
    </source>
</evidence>
<evidence type="ECO:0000256" key="8">
    <source>
        <dbReference type="ARBA" id="ARBA00023098"/>
    </source>
</evidence>
<comment type="catalytic activity">
    <reaction evidence="10">
        <text>an acyl-CoA + a 1,2-diacyl-sn-glycerol = a triacyl-sn-glycerol + CoA</text>
        <dbReference type="Rhea" id="RHEA:10868"/>
        <dbReference type="ChEBI" id="CHEBI:17815"/>
        <dbReference type="ChEBI" id="CHEBI:57287"/>
        <dbReference type="ChEBI" id="CHEBI:58342"/>
        <dbReference type="ChEBI" id="CHEBI:64615"/>
        <dbReference type="EC" id="2.3.1.20"/>
    </reaction>
</comment>
<feature type="domain" description="O-acyltransferase WSD1-like N-terminal" evidence="11">
    <location>
        <begin position="6"/>
        <end position="251"/>
    </location>
</feature>
<dbReference type="InterPro" id="IPR004255">
    <property type="entry name" value="O-acyltransferase_WSD1_N"/>
</dbReference>
<dbReference type="InterPro" id="IPR009721">
    <property type="entry name" value="O-acyltransferase_WSD1_C"/>
</dbReference>
<evidence type="ECO:0000256" key="1">
    <source>
        <dbReference type="ARBA" id="ARBA00004771"/>
    </source>
</evidence>
<keyword evidence="9" id="KW-0012">Acyltransferase</keyword>
<dbReference type="Pfam" id="PF06974">
    <property type="entry name" value="WS_DGAT_C"/>
    <property type="match status" value="1"/>
</dbReference>
<dbReference type="PANTHER" id="PTHR31650">
    <property type="entry name" value="O-ACYLTRANSFERASE (WSD1-LIKE) FAMILY PROTEIN"/>
    <property type="match status" value="1"/>
</dbReference>
<keyword evidence="5" id="KW-0444">Lipid biosynthesis</keyword>
<gene>
    <name evidence="13" type="ORF">FG87_24755</name>
</gene>
<sequence>MIDRASPTDLTVMVDDRGSTPMHLGAILLFDSTCPPDPAHLRALLAERIPRIPRFRQTLRHTPFGCGRPIWVDDPSFSVDQHVQVIDRSAQVSESELFDIATDLLCTPLAKNRPLWRAGLVRSPGQCALVVVAHHVLTDGLGGLAVLAALGDEGSAPAESDFPRPPPSGWALAADAARTRLRALRSIPHGIRETAAGLRELGFSWTTMRPAERISLNQPTSPRRCLTRVTVGLADVVAAAHRADGTVNDVVLAAISGALLDILRARGERPRQLVISVPISGRRASGPTDLGNDTGVRPISVPAIDDDSTRLADITAVTSTMGKTTIRASSAAPLGVVFRMLQRVGLFQSFIAHQRLVHTFETNVRGSGQALHLGGSRIEGIIPMVSTPGNVGVTFAVLSYEGTLGVTVIADPDIVIEQQTLTAALATRFRRLGAMPLGSDQAHRQADRTSD</sequence>
<protein>
    <recommendedName>
        <fullName evidence="4">diacylglycerol O-acyltransferase</fullName>
        <ecNumber evidence="4">2.3.1.20</ecNumber>
    </recommendedName>
</protein>
<reference evidence="13 14" key="1">
    <citation type="journal article" date="2014" name="Int. J. Syst. Evol. Microbiol.">
        <title>Nocardia vulneris sp. nov., isolated from wounds of human patients in North America.</title>
        <authorList>
            <person name="Lasker B.A."/>
            <person name="Bell M."/>
            <person name="Klenk H.P."/>
            <person name="Sproer C."/>
            <person name="Schumann C."/>
            <person name="Schumann P."/>
            <person name="Brown J.M."/>
        </authorList>
    </citation>
    <scope>NUCLEOTIDE SEQUENCE [LARGE SCALE GENOMIC DNA]</scope>
    <source>
        <strain evidence="13 14">W9851</strain>
    </source>
</reference>
<dbReference type="Pfam" id="PF03007">
    <property type="entry name" value="WS_DGAT_cat"/>
    <property type="match status" value="1"/>
</dbReference>
<evidence type="ECO:0000256" key="7">
    <source>
        <dbReference type="ARBA" id="ARBA00022798"/>
    </source>
</evidence>
<comment type="caution">
    <text evidence="13">The sequence shown here is derived from an EMBL/GenBank/DDBJ whole genome shotgun (WGS) entry which is preliminary data.</text>
</comment>
<dbReference type="SUPFAM" id="SSF52777">
    <property type="entry name" value="CoA-dependent acyltransferases"/>
    <property type="match status" value="2"/>
</dbReference>
<evidence type="ECO:0000256" key="5">
    <source>
        <dbReference type="ARBA" id="ARBA00022516"/>
    </source>
</evidence>
<keyword evidence="14" id="KW-1185">Reference proteome</keyword>
<comment type="pathway">
    <text evidence="2">Lipid metabolism.</text>
</comment>
<keyword evidence="7" id="KW-0319">Glycerol metabolism</keyword>
<evidence type="ECO:0000256" key="4">
    <source>
        <dbReference type="ARBA" id="ARBA00013244"/>
    </source>
</evidence>
<evidence type="ECO:0000256" key="10">
    <source>
        <dbReference type="ARBA" id="ARBA00048109"/>
    </source>
</evidence>
<evidence type="ECO:0000259" key="11">
    <source>
        <dbReference type="Pfam" id="PF03007"/>
    </source>
</evidence>
<evidence type="ECO:0000256" key="3">
    <source>
        <dbReference type="ARBA" id="ARBA00009587"/>
    </source>
</evidence>
<evidence type="ECO:0000313" key="13">
    <source>
        <dbReference type="EMBL" id="KIA62494.1"/>
    </source>
</evidence>
<evidence type="ECO:0000313" key="14">
    <source>
        <dbReference type="Proteomes" id="UP000031364"/>
    </source>
</evidence>
<feature type="domain" description="O-acyltransferase WSD1 C-terminal" evidence="12">
    <location>
        <begin position="298"/>
        <end position="432"/>
    </location>
</feature>
<dbReference type="Proteomes" id="UP000031364">
    <property type="component" value="Unassembled WGS sequence"/>
</dbReference>
<evidence type="ECO:0000256" key="6">
    <source>
        <dbReference type="ARBA" id="ARBA00022679"/>
    </source>
</evidence>
<evidence type="ECO:0000259" key="12">
    <source>
        <dbReference type="Pfam" id="PF06974"/>
    </source>
</evidence>
<dbReference type="InterPro" id="IPR023213">
    <property type="entry name" value="CAT-like_dom_sf"/>
</dbReference>
<dbReference type="InterPro" id="IPR045034">
    <property type="entry name" value="O-acyltransferase_WSD1-like"/>
</dbReference>
<proteinExistence type="inferred from homology"/>
<dbReference type="PANTHER" id="PTHR31650:SF1">
    <property type="entry name" value="WAX ESTER SYNTHASE_DIACYLGLYCEROL ACYLTRANSFERASE 4-RELATED"/>
    <property type="match status" value="1"/>
</dbReference>
<comment type="similarity">
    <text evidence="3">Belongs to the long-chain O-acyltransferase family.</text>
</comment>
<dbReference type="EC" id="2.3.1.20" evidence="4"/>